<evidence type="ECO:0000313" key="6">
    <source>
        <dbReference type="EMBL" id="KAJ0988546.1"/>
    </source>
</evidence>
<keyword evidence="3" id="KW-0106">Calcium</keyword>
<keyword evidence="1" id="KW-0479">Metal-binding</keyword>
<proteinExistence type="predicted"/>
<dbReference type="SUPFAM" id="SSF47473">
    <property type="entry name" value="EF-hand"/>
    <property type="match status" value="1"/>
</dbReference>
<feature type="domain" description="EF-hand" evidence="5">
    <location>
        <begin position="104"/>
        <end position="139"/>
    </location>
</feature>
<dbReference type="PROSITE" id="PS50222">
    <property type="entry name" value="EF_HAND_2"/>
    <property type="match status" value="1"/>
</dbReference>
<evidence type="ECO:0000259" key="5">
    <source>
        <dbReference type="PROSITE" id="PS50222"/>
    </source>
</evidence>
<gene>
    <name evidence="6" type="ORF">J5N97_006902</name>
</gene>
<keyword evidence="4" id="KW-0472">Membrane</keyword>
<dbReference type="PROSITE" id="PS00018">
    <property type="entry name" value="EF_HAND_1"/>
    <property type="match status" value="1"/>
</dbReference>
<evidence type="ECO:0000256" key="3">
    <source>
        <dbReference type="ARBA" id="ARBA00022837"/>
    </source>
</evidence>
<dbReference type="SMART" id="SM00054">
    <property type="entry name" value="EFh"/>
    <property type="match status" value="1"/>
</dbReference>
<keyword evidence="4" id="KW-0812">Transmembrane</keyword>
<dbReference type="GO" id="GO:0005509">
    <property type="term" value="F:calcium ion binding"/>
    <property type="evidence" value="ECO:0007669"/>
    <property type="project" value="InterPro"/>
</dbReference>
<organism evidence="6 7">
    <name type="scientific">Dioscorea zingiberensis</name>
    <dbReference type="NCBI Taxonomy" id="325984"/>
    <lineage>
        <taxon>Eukaryota</taxon>
        <taxon>Viridiplantae</taxon>
        <taxon>Streptophyta</taxon>
        <taxon>Embryophyta</taxon>
        <taxon>Tracheophyta</taxon>
        <taxon>Spermatophyta</taxon>
        <taxon>Magnoliopsida</taxon>
        <taxon>Liliopsida</taxon>
        <taxon>Dioscoreales</taxon>
        <taxon>Dioscoreaceae</taxon>
        <taxon>Dioscorea</taxon>
    </lineage>
</organism>
<keyword evidence="4" id="KW-1133">Transmembrane helix</keyword>
<dbReference type="InterPro" id="IPR039647">
    <property type="entry name" value="EF_hand_pair_protein_CML-like"/>
</dbReference>
<dbReference type="CDD" id="cd00051">
    <property type="entry name" value="EFh"/>
    <property type="match status" value="1"/>
</dbReference>
<evidence type="ECO:0000256" key="4">
    <source>
        <dbReference type="SAM" id="Phobius"/>
    </source>
</evidence>
<name>A0A9D5HU06_9LILI</name>
<reference evidence="6" key="2">
    <citation type="journal article" date="2022" name="Hortic Res">
        <title>The genome of Dioscorea zingiberensis sheds light on the biosynthesis, origin and evolution of the medicinally important diosgenin saponins.</title>
        <authorList>
            <person name="Li Y."/>
            <person name="Tan C."/>
            <person name="Li Z."/>
            <person name="Guo J."/>
            <person name="Li S."/>
            <person name="Chen X."/>
            <person name="Wang C."/>
            <person name="Dai X."/>
            <person name="Yang H."/>
            <person name="Song W."/>
            <person name="Hou L."/>
            <person name="Xu J."/>
            <person name="Tong Z."/>
            <person name="Xu A."/>
            <person name="Yuan X."/>
            <person name="Wang W."/>
            <person name="Yang Q."/>
            <person name="Chen L."/>
            <person name="Sun Z."/>
            <person name="Wang K."/>
            <person name="Pan B."/>
            <person name="Chen J."/>
            <person name="Bao Y."/>
            <person name="Liu F."/>
            <person name="Qi X."/>
            <person name="Gang D.R."/>
            <person name="Wen J."/>
            <person name="Li J."/>
        </authorList>
    </citation>
    <scope>NUCLEOTIDE SEQUENCE</scope>
    <source>
        <strain evidence="6">Dzin_1.0</strain>
    </source>
</reference>
<comment type="caution">
    <text evidence="6">The sequence shown here is derived from an EMBL/GenBank/DDBJ whole genome shotgun (WGS) entry which is preliminary data.</text>
</comment>
<dbReference type="AlphaFoldDB" id="A0A9D5HU06"/>
<dbReference type="PANTHER" id="PTHR10891">
    <property type="entry name" value="EF-HAND CALCIUM-BINDING DOMAIN CONTAINING PROTEIN"/>
    <property type="match status" value="1"/>
</dbReference>
<dbReference type="Pfam" id="PF13499">
    <property type="entry name" value="EF-hand_7"/>
    <property type="match status" value="1"/>
</dbReference>
<dbReference type="InterPro" id="IPR018247">
    <property type="entry name" value="EF_Hand_1_Ca_BS"/>
</dbReference>
<dbReference type="Proteomes" id="UP001085076">
    <property type="component" value="Miscellaneous, Linkage group lg01"/>
</dbReference>
<dbReference type="Gene3D" id="1.10.238.10">
    <property type="entry name" value="EF-hand"/>
    <property type="match status" value="1"/>
</dbReference>
<dbReference type="InterPro" id="IPR002048">
    <property type="entry name" value="EF_hand_dom"/>
</dbReference>
<dbReference type="InterPro" id="IPR011992">
    <property type="entry name" value="EF-hand-dom_pair"/>
</dbReference>
<dbReference type="OrthoDB" id="26525at2759"/>
<reference evidence="6" key="1">
    <citation type="submission" date="2021-03" db="EMBL/GenBank/DDBJ databases">
        <authorList>
            <person name="Li Z."/>
            <person name="Yang C."/>
        </authorList>
    </citation>
    <scope>NUCLEOTIDE SEQUENCE</scope>
    <source>
        <strain evidence="6">Dzin_1.0</strain>
        <tissue evidence="6">Leaf</tissue>
    </source>
</reference>
<accession>A0A9D5HU06</accession>
<evidence type="ECO:0000313" key="7">
    <source>
        <dbReference type="Proteomes" id="UP001085076"/>
    </source>
</evidence>
<dbReference type="EMBL" id="JAGGNH010000001">
    <property type="protein sequence ID" value="KAJ0988546.1"/>
    <property type="molecule type" value="Genomic_DNA"/>
</dbReference>
<evidence type="ECO:0000256" key="1">
    <source>
        <dbReference type="ARBA" id="ARBA00022723"/>
    </source>
</evidence>
<feature type="transmembrane region" description="Helical" evidence="4">
    <location>
        <begin position="6"/>
        <end position="26"/>
    </location>
</feature>
<sequence length="176" mass="20096">MEKSSPISLEYPVGLAFIAAILNLLFRLQKLSLGLLTFFHSHAKLHTPLLKSSSNSEEDFKLGREELEMVMGRMGLDCGQEGDQQLKEFWGSDEFSVMFEELEPSLEEVKMAFCVFDENKDGFIDAEDLQRVLSRLGFKEGMDLVECRRMIHACHGNKEKGIDFYGFVKFMESGFC</sequence>
<keyword evidence="2" id="KW-0677">Repeat</keyword>
<protein>
    <recommendedName>
        <fullName evidence="5">EF-hand domain-containing protein</fullName>
    </recommendedName>
</protein>
<keyword evidence="7" id="KW-1185">Reference proteome</keyword>
<evidence type="ECO:0000256" key="2">
    <source>
        <dbReference type="ARBA" id="ARBA00022737"/>
    </source>
</evidence>